<dbReference type="eggNOG" id="COG0680">
    <property type="taxonomic scope" value="Bacteria"/>
</dbReference>
<protein>
    <submittedName>
        <fullName evidence="5">Hydrogenase 1 maturation protease</fullName>
        <ecNumber evidence="5">3.4.23.-</ecNumber>
    </submittedName>
</protein>
<dbReference type="RefSeq" id="WP_023276009.1">
    <property type="nucleotide sequence ID" value="NZ_CP097562.1"/>
</dbReference>
<dbReference type="InterPro" id="IPR023430">
    <property type="entry name" value="Pept_HybD-like_dom_sf"/>
</dbReference>
<gene>
    <name evidence="5" type="primary">hyaD</name>
    <name evidence="5" type="ORF">N508_001726</name>
</gene>
<dbReference type="GO" id="GO:0016485">
    <property type="term" value="P:protein processing"/>
    <property type="evidence" value="ECO:0007669"/>
    <property type="project" value="TreeGrafter"/>
</dbReference>
<evidence type="ECO:0000256" key="4">
    <source>
        <dbReference type="ARBA" id="ARBA00022801"/>
    </source>
</evidence>
<dbReference type="Proteomes" id="UP000017429">
    <property type="component" value="Chromosome"/>
</dbReference>
<reference evidence="5" key="1">
    <citation type="journal article" date="2014" name="Genome Announc.">
        <title>Draft genome sequences of the altered schaedler flora, a defined bacterial community from gnotobiotic mice.</title>
        <authorList>
            <person name="Wannemuehler M.J."/>
            <person name="Overstreet A.M."/>
            <person name="Ward D.V."/>
            <person name="Phillips G.J."/>
        </authorList>
    </citation>
    <scope>NUCLEOTIDE SEQUENCE</scope>
    <source>
        <strain evidence="5">ASF457</strain>
    </source>
</reference>
<dbReference type="SUPFAM" id="SSF53163">
    <property type="entry name" value="HybD-like"/>
    <property type="match status" value="1"/>
</dbReference>
<reference evidence="5" key="3">
    <citation type="submission" date="2022-06" db="EMBL/GenBank/DDBJ databases">
        <title>Resources to Facilitate Use of the Altered Schaedler Flora (ASF) Mouse Model to Study Microbiome Function.</title>
        <authorList>
            <person name="Proctor A."/>
            <person name="Parvinroo S."/>
            <person name="Richie T."/>
            <person name="Jia X."/>
            <person name="Lee S.T.M."/>
            <person name="Karp P.D."/>
            <person name="Paley S."/>
            <person name="Kostic A.D."/>
            <person name="Pierre J.F."/>
            <person name="Wannemuehler M.J."/>
            <person name="Phillips G.J."/>
        </authorList>
    </citation>
    <scope>NUCLEOTIDE SEQUENCE</scope>
    <source>
        <strain evidence="5">ASF457</strain>
    </source>
</reference>
<keyword evidence="3" id="KW-0064">Aspartyl protease</keyword>
<dbReference type="Pfam" id="PF01750">
    <property type="entry name" value="HycI"/>
    <property type="match status" value="1"/>
</dbReference>
<evidence type="ECO:0000256" key="3">
    <source>
        <dbReference type="ARBA" id="ARBA00022750"/>
    </source>
</evidence>
<dbReference type="KEGG" id="msch:N508_001726"/>
<dbReference type="PANTHER" id="PTHR30302:SF1">
    <property type="entry name" value="HYDROGENASE 2 MATURATION PROTEASE"/>
    <property type="match status" value="1"/>
</dbReference>
<reference evidence="5" key="2">
    <citation type="submission" date="2022-05" db="EMBL/GenBank/DDBJ databases">
        <authorList>
            <person name="Proctor A.L."/>
            <person name="Phillips G.J."/>
            <person name="Wannemuehler M.J."/>
        </authorList>
    </citation>
    <scope>NUCLEOTIDE SEQUENCE</scope>
    <source>
        <strain evidence="5">ASF457</strain>
    </source>
</reference>
<dbReference type="Gene3D" id="3.40.50.1450">
    <property type="entry name" value="HybD-like"/>
    <property type="match status" value="1"/>
</dbReference>
<dbReference type="AlphaFoldDB" id="V2PYZ9"/>
<dbReference type="CDD" id="cd06062">
    <property type="entry name" value="H2MP_MemB-H2up"/>
    <property type="match status" value="1"/>
</dbReference>
<sequence>MKKIIVMGVGNYILSDEGVGIHVIKELEKMQWPENVEIYDCGTTGILSFHKFVEADILIAVDAIALKEEPGTIKVYNKDDIMLSRVPMKISPHQIGFQETLFQAELHSHAPEVVTLIGVVPESYAAGTELSECIAEKLPEIIEITAQYINRYIEEYKVC</sequence>
<evidence type="ECO:0000256" key="1">
    <source>
        <dbReference type="ARBA" id="ARBA00006814"/>
    </source>
</evidence>
<name>V2PYZ9_9BACT</name>
<dbReference type="GO" id="GO:0004190">
    <property type="term" value="F:aspartic-type endopeptidase activity"/>
    <property type="evidence" value="ECO:0007669"/>
    <property type="project" value="UniProtKB-KW"/>
</dbReference>
<accession>V2PYZ9</accession>
<dbReference type="InterPro" id="IPR000671">
    <property type="entry name" value="Peptidase_A31"/>
</dbReference>
<dbReference type="NCBIfam" id="TIGR00072">
    <property type="entry name" value="hydrog_prot"/>
    <property type="match status" value="1"/>
</dbReference>
<comment type="similarity">
    <text evidence="1">Belongs to the peptidase A31 family.</text>
</comment>
<dbReference type="PRINTS" id="PR00446">
    <property type="entry name" value="HYDRGNUPTAKE"/>
</dbReference>
<dbReference type="EC" id="3.4.23.-" evidence="5"/>
<evidence type="ECO:0000313" key="5">
    <source>
        <dbReference type="EMBL" id="USF24637.1"/>
    </source>
</evidence>
<proteinExistence type="inferred from homology"/>
<dbReference type="OrthoDB" id="9792731at2"/>
<keyword evidence="4 5" id="KW-0378">Hydrolase</keyword>
<organism evidence="5 6">
    <name type="scientific">Mucispirillum schaedleri ASF457</name>
    <dbReference type="NCBI Taxonomy" id="1379858"/>
    <lineage>
        <taxon>Bacteria</taxon>
        <taxon>Pseudomonadati</taxon>
        <taxon>Deferribacterota</taxon>
        <taxon>Deferribacteres</taxon>
        <taxon>Deferribacterales</taxon>
        <taxon>Mucispirillaceae</taxon>
        <taxon>Mucispirillum</taxon>
    </lineage>
</organism>
<dbReference type="PANTHER" id="PTHR30302">
    <property type="entry name" value="HYDROGENASE 1 MATURATION PROTEASE"/>
    <property type="match status" value="1"/>
</dbReference>
<keyword evidence="2 5" id="KW-0645">Protease</keyword>
<dbReference type="GO" id="GO:0008047">
    <property type="term" value="F:enzyme activator activity"/>
    <property type="evidence" value="ECO:0007669"/>
    <property type="project" value="InterPro"/>
</dbReference>
<evidence type="ECO:0000256" key="2">
    <source>
        <dbReference type="ARBA" id="ARBA00022670"/>
    </source>
</evidence>
<dbReference type="EMBL" id="CP097562">
    <property type="protein sequence ID" value="USF24637.1"/>
    <property type="molecule type" value="Genomic_DNA"/>
</dbReference>
<evidence type="ECO:0000313" key="6">
    <source>
        <dbReference type="Proteomes" id="UP000017429"/>
    </source>
</evidence>
<keyword evidence="6" id="KW-1185">Reference proteome</keyword>